<dbReference type="PANTHER" id="PTHR46805:SF1">
    <property type="entry name" value="FORKHEAD BOX PROTEIN J1"/>
    <property type="match status" value="1"/>
</dbReference>
<keyword evidence="2" id="KW-0805">Transcription regulation</keyword>
<dbReference type="SUPFAM" id="SSF46785">
    <property type="entry name" value="Winged helix' DNA-binding domain"/>
    <property type="match status" value="1"/>
</dbReference>
<evidence type="ECO:0000256" key="9">
    <source>
        <dbReference type="SAM" id="MobiDB-lite"/>
    </source>
</evidence>
<evidence type="ECO:0000256" key="6">
    <source>
        <dbReference type="ARBA" id="ARBA00023242"/>
    </source>
</evidence>
<dbReference type="Proteomes" id="UP000694941">
    <property type="component" value="Unplaced"/>
</dbReference>
<dbReference type="InterPro" id="IPR047512">
    <property type="entry name" value="FH_FOXJ1"/>
</dbReference>
<dbReference type="PROSITE" id="PS50039">
    <property type="entry name" value="FORK_HEAD_3"/>
    <property type="match status" value="1"/>
</dbReference>
<evidence type="ECO:0000256" key="5">
    <source>
        <dbReference type="ARBA" id="ARBA00023163"/>
    </source>
</evidence>
<dbReference type="PANTHER" id="PTHR46805">
    <property type="entry name" value="FORKHEAD BOX PROTEIN J1"/>
    <property type="match status" value="1"/>
</dbReference>
<gene>
    <name evidence="12" type="primary">LOC106465947</name>
</gene>
<organism evidence="11 12">
    <name type="scientific">Limulus polyphemus</name>
    <name type="common">Atlantic horseshoe crab</name>
    <dbReference type="NCBI Taxonomy" id="6850"/>
    <lineage>
        <taxon>Eukaryota</taxon>
        <taxon>Metazoa</taxon>
        <taxon>Ecdysozoa</taxon>
        <taxon>Arthropoda</taxon>
        <taxon>Chelicerata</taxon>
        <taxon>Merostomata</taxon>
        <taxon>Xiphosura</taxon>
        <taxon>Limulidae</taxon>
        <taxon>Limulus</taxon>
    </lineage>
</organism>
<feature type="DNA-binding region" description="Fork-head" evidence="8">
    <location>
        <begin position="106"/>
        <end position="199"/>
    </location>
</feature>
<keyword evidence="1" id="KW-0970">Cilium biogenesis/degradation</keyword>
<evidence type="ECO:0000259" key="10">
    <source>
        <dbReference type="PROSITE" id="PS50039"/>
    </source>
</evidence>
<evidence type="ECO:0000256" key="2">
    <source>
        <dbReference type="ARBA" id="ARBA00023015"/>
    </source>
</evidence>
<dbReference type="Gene3D" id="1.10.10.10">
    <property type="entry name" value="Winged helix-like DNA-binding domain superfamily/Winged helix DNA-binding domain"/>
    <property type="match status" value="1"/>
</dbReference>
<dbReference type="InterPro" id="IPR030456">
    <property type="entry name" value="TF_fork_head_CS_2"/>
</dbReference>
<dbReference type="GeneID" id="106465947"/>
<keyword evidence="4" id="KW-0010">Activator</keyword>
<dbReference type="InterPro" id="IPR001766">
    <property type="entry name" value="Fork_head_dom"/>
</dbReference>
<dbReference type="CDD" id="cd20023">
    <property type="entry name" value="FH_FOXJ1"/>
    <property type="match status" value="1"/>
</dbReference>
<evidence type="ECO:0000313" key="12">
    <source>
        <dbReference type="RefSeq" id="XP_013781644.1"/>
    </source>
</evidence>
<feature type="compositionally biased region" description="Low complexity" evidence="9">
    <location>
        <begin position="369"/>
        <end position="386"/>
    </location>
</feature>
<protein>
    <submittedName>
        <fullName evidence="12">Forkhead box protein J1-like</fullName>
    </submittedName>
</protein>
<evidence type="ECO:0000256" key="8">
    <source>
        <dbReference type="PROSITE-ProRule" id="PRU00089"/>
    </source>
</evidence>
<keyword evidence="11" id="KW-1185">Reference proteome</keyword>
<feature type="region of interest" description="Disordered" evidence="9">
    <location>
        <begin position="359"/>
        <end position="386"/>
    </location>
</feature>
<dbReference type="InterPro" id="IPR018122">
    <property type="entry name" value="TF_fork_head_CS_1"/>
</dbReference>
<sequence>MDPTTTTLSKDEVALRFQENWKAKNPEDDVSEGTSPHVDDGLTSLNWLQNLNIMTKLGAPTPPTPPASPVPLLDPKGDNKSGCDDARWKTDKGDEEIDYKTNGSVKPPFSYATLICMAMKANKNKMTLSSIYKWIRENFMYYKNADPSWQNSIRHNLSLNKSFIKVPRSKDEPGKGGFWKLDPNYAKSLVDGVFKKRRPAQKQPNSGFPKKIRKERNTKIPIENRNQLVSDIIQDTPPGSAGSNACMNGELHSIVDSLGRLTDVAPKKLSSVLNMETINYTLTIPDDPVVSDSNSISIVPHNQEKEEFYSLEDGLQDNLNVLLNYPYTELEALQKLQSSEEATTGSQSNTLMSPSPLLLEHDFFPTDTNDSPLPNDLDLSSSSATDTLQFPDQGANLLSSDWWSGFQQTQNDLLCLTPSLLNFSLPSSSSSNPSHLGDNSSTLYSSVLTLPASPSGAGFDQQIAVQETGNQPWVDCKAALEAAALDLESFNDFDTSHVF</sequence>
<accession>A0ABM1BGP7</accession>
<dbReference type="RefSeq" id="XP_013781644.1">
    <property type="nucleotide sequence ID" value="XM_013926190.2"/>
</dbReference>
<keyword evidence="5" id="KW-0804">Transcription</keyword>
<reference evidence="12" key="1">
    <citation type="submission" date="2025-08" db="UniProtKB">
        <authorList>
            <consortium name="RefSeq"/>
        </authorList>
    </citation>
    <scope>IDENTIFICATION</scope>
    <source>
        <tissue evidence="12">Muscle</tissue>
    </source>
</reference>
<feature type="region of interest" description="Disordered" evidence="9">
    <location>
        <begin position="20"/>
        <end position="41"/>
    </location>
</feature>
<feature type="compositionally biased region" description="Basic and acidic residues" evidence="9">
    <location>
        <begin position="75"/>
        <end position="89"/>
    </location>
</feature>
<feature type="region of interest" description="Disordered" evidence="9">
    <location>
        <begin position="56"/>
        <end position="89"/>
    </location>
</feature>
<evidence type="ECO:0000256" key="1">
    <source>
        <dbReference type="ARBA" id="ARBA00022794"/>
    </source>
</evidence>
<evidence type="ECO:0000256" key="3">
    <source>
        <dbReference type="ARBA" id="ARBA00023125"/>
    </source>
</evidence>
<feature type="compositionally biased region" description="Pro residues" evidence="9">
    <location>
        <begin position="60"/>
        <end position="69"/>
    </location>
</feature>
<dbReference type="Pfam" id="PF00250">
    <property type="entry name" value="Forkhead"/>
    <property type="match status" value="1"/>
</dbReference>
<keyword evidence="6 8" id="KW-0539">Nucleus</keyword>
<comment type="similarity">
    <text evidence="7">Belongs to the FOXJ1 family.</text>
</comment>
<dbReference type="PROSITE" id="PS00657">
    <property type="entry name" value="FORK_HEAD_1"/>
    <property type="match status" value="1"/>
</dbReference>
<comment type="subcellular location">
    <subcellularLocation>
        <location evidence="8">Nucleus</location>
    </subcellularLocation>
</comment>
<proteinExistence type="inferred from homology"/>
<name>A0ABM1BGP7_LIMPO</name>
<evidence type="ECO:0000256" key="4">
    <source>
        <dbReference type="ARBA" id="ARBA00023159"/>
    </source>
</evidence>
<keyword evidence="3 8" id="KW-0238">DNA-binding</keyword>
<dbReference type="SMART" id="SM00339">
    <property type="entry name" value="FH"/>
    <property type="match status" value="1"/>
</dbReference>
<dbReference type="InterPro" id="IPR036390">
    <property type="entry name" value="WH_DNA-bd_sf"/>
</dbReference>
<evidence type="ECO:0000256" key="7">
    <source>
        <dbReference type="ARBA" id="ARBA00034770"/>
    </source>
</evidence>
<evidence type="ECO:0000313" key="11">
    <source>
        <dbReference type="Proteomes" id="UP000694941"/>
    </source>
</evidence>
<dbReference type="PROSITE" id="PS00658">
    <property type="entry name" value="FORK_HEAD_2"/>
    <property type="match status" value="1"/>
</dbReference>
<dbReference type="InterPro" id="IPR036388">
    <property type="entry name" value="WH-like_DNA-bd_sf"/>
</dbReference>
<feature type="domain" description="Fork-head" evidence="10">
    <location>
        <begin position="106"/>
        <end position="199"/>
    </location>
</feature>
<dbReference type="InterPro" id="IPR047513">
    <property type="entry name" value="FOXJ1"/>
</dbReference>
<dbReference type="PRINTS" id="PR00053">
    <property type="entry name" value="FORKHEAD"/>
</dbReference>